<dbReference type="Pfam" id="PF24827">
    <property type="entry name" value="AstE_AspA_cat"/>
    <property type="match status" value="1"/>
</dbReference>
<dbReference type="STRING" id="1397108.IMCC12053_2358"/>
<dbReference type="Gene3D" id="3.40.630.10">
    <property type="entry name" value="Zn peptidases"/>
    <property type="match status" value="1"/>
</dbReference>
<dbReference type="Proteomes" id="UP000064920">
    <property type="component" value="Chromosome"/>
</dbReference>
<name>A0A0N9ZH21_9RHOB</name>
<dbReference type="PATRIC" id="fig|1397108.4.peg.2410"/>
<dbReference type="CDD" id="cd06251">
    <property type="entry name" value="M14_ASTE_ASPA-like"/>
    <property type="match status" value="1"/>
</dbReference>
<evidence type="ECO:0000256" key="3">
    <source>
        <dbReference type="ARBA" id="ARBA00022723"/>
    </source>
</evidence>
<dbReference type="KEGG" id="cmar:IMCC12053_2358"/>
<evidence type="ECO:0000259" key="6">
    <source>
        <dbReference type="Pfam" id="PF24827"/>
    </source>
</evidence>
<sequence length="373" mass="40501">MRYQGRSSTGVDAQSRRLTLTPKETAMPRRAPFTIKNTQIEAGAQRTVALPVSVLSDHTPVAMSVHVIHGRLDGPTVFVSAGVHGDEVIGVEIVRRLLRTPNLKSLRGTLIVIPIVNAFGFMNHSRYLPDRRDLNRSFPGNSDGSLASRLAHLFLNEIVARCDLGIDLHSAAIHRTNLPQIRISPDNARTAKLAEVFGAPVILQSPLREGSLRGAAKDIGKDVLLFEAGEGLRFDEMSVRSGVAGILRVLHHVGMVSAKGISKTKTPSQYCSSSKWLRAPVGGLLRTFKADGDVVAEGDVMAAVSDPFGQVEREILAPFSGIIVGRAVMPVVNEGDAVFHLARVKSVIRAEEMMVEMNDQLTDDPLFDEDEII</sequence>
<evidence type="ECO:0000313" key="8">
    <source>
        <dbReference type="Proteomes" id="UP000064920"/>
    </source>
</evidence>
<evidence type="ECO:0000256" key="4">
    <source>
        <dbReference type="ARBA" id="ARBA00022801"/>
    </source>
</evidence>
<dbReference type="InterPro" id="IPR053138">
    <property type="entry name" value="N-alpha-Ac-DABA_deacetylase"/>
</dbReference>
<keyword evidence="3" id="KW-0479">Metal-binding</keyword>
<organism evidence="7 8">
    <name type="scientific">Celeribacter marinus</name>
    <dbReference type="NCBI Taxonomy" id="1397108"/>
    <lineage>
        <taxon>Bacteria</taxon>
        <taxon>Pseudomonadati</taxon>
        <taxon>Pseudomonadota</taxon>
        <taxon>Alphaproteobacteria</taxon>
        <taxon>Rhodobacterales</taxon>
        <taxon>Roseobacteraceae</taxon>
        <taxon>Celeribacter</taxon>
    </lineage>
</organism>
<dbReference type="AlphaFoldDB" id="A0A0N9ZH21"/>
<dbReference type="InterPro" id="IPR043795">
    <property type="entry name" value="N-alpha-Ac-DABA-like"/>
</dbReference>
<dbReference type="PANTHER" id="PTHR37326:SF2">
    <property type="entry name" value="SUCCINYLGLUTAMATE DESUCCINYLASE_ASPARTOACYLASE FAMILY PROTEIN"/>
    <property type="match status" value="1"/>
</dbReference>
<dbReference type="GO" id="GO:0046872">
    <property type="term" value="F:metal ion binding"/>
    <property type="evidence" value="ECO:0007669"/>
    <property type="project" value="UniProtKB-KW"/>
</dbReference>
<feature type="domain" description="Succinylglutamate desuccinylase/Aspartoacylase catalytic" evidence="6">
    <location>
        <begin position="73"/>
        <end position="252"/>
    </location>
</feature>
<dbReference type="GO" id="GO:0016811">
    <property type="term" value="F:hydrolase activity, acting on carbon-nitrogen (but not peptide) bonds, in linear amides"/>
    <property type="evidence" value="ECO:0007669"/>
    <property type="project" value="InterPro"/>
</dbReference>
<comment type="similarity">
    <text evidence="2">Belongs to the peptidase M14 family.</text>
</comment>
<proteinExistence type="inferred from homology"/>
<dbReference type="PIRSF" id="PIRSF039012">
    <property type="entry name" value="ASP"/>
    <property type="match status" value="1"/>
</dbReference>
<keyword evidence="4" id="KW-0378">Hydrolase</keyword>
<keyword evidence="8" id="KW-1185">Reference proteome</keyword>
<accession>A0A0N9ZH21</accession>
<evidence type="ECO:0000256" key="5">
    <source>
        <dbReference type="ARBA" id="ARBA00022833"/>
    </source>
</evidence>
<evidence type="ECO:0000313" key="7">
    <source>
        <dbReference type="EMBL" id="ALI56305.1"/>
    </source>
</evidence>
<dbReference type="SUPFAM" id="SSF53187">
    <property type="entry name" value="Zn-dependent exopeptidases"/>
    <property type="match status" value="1"/>
</dbReference>
<dbReference type="PANTHER" id="PTHR37326">
    <property type="entry name" value="BLL3975 PROTEIN"/>
    <property type="match status" value="1"/>
</dbReference>
<dbReference type="InterPro" id="IPR055438">
    <property type="entry name" value="AstE_AspA_cat"/>
</dbReference>
<keyword evidence="5" id="KW-0862">Zinc</keyword>
<dbReference type="PROSITE" id="PS00132">
    <property type="entry name" value="CARBOXYPEPT_ZN_1"/>
    <property type="match status" value="1"/>
</dbReference>
<reference evidence="7 8" key="1">
    <citation type="submission" date="2015-05" db="EMBL/GenBank/DDBJ databases">
        <authorList>
            <person name="Wang D.B."/>
            <person name="Wang M."/>
        </authorList>
    </citation>
    <scope>NUCLEOTIDE SEQUENCE [LARGE SCALE GENOMIC DNA]</scope>
    <source>
        <strain evidence="7 8">IMCC 12053</strain>
    </source>
</reference>
<evidence type="ECO:0000256" key="2">
    <source>
        <dbReference type="ARBA" id="ARBA00005988"/>
    </source>
</evidence>
<protein>
    <submittedName>
        <fullName evidence="7">Putative deacylase</fullName>
    </submittedName>
</protein>
<dbReference type="EMBL" id="CP012023">
    <property type="protein sequence ID" value="ALI56305.1"/>
    <property type="molecule type" value="Genomic_DNA"/>
</dbReference>
<comment type="cofactor">
    <cofactor evidence="1">
        <name>Zn(2+)</name>
        <dbReference type="ChEBI" id="CHEBI:29105"/>
    </cofactor>
</comment>
<dbReference type="GO" id="GO:0016788">
    <property type="term" value="F:hydrolase activity, acting on ester bonds"/>
    <property type="evidence" value="ECO:0007669"/>
    <property type="project" value="InterPro"/>
</dbReference>
<gene>
    <name evidence="7" type="ORF">IMCC12053_2358</name>
</gene>
<evidence type="ECO:0000256" key="1">
    <source>
        <dbReference type="ARBA" id="ARBA00001947"/>
    </source>
</evidence>
<dbReference type="InterPro" id="IPR057246">
    <property type="entry name" value="CARBOXYPEPT_ZN_1"/>
</dbReference>